<proteinExistence type="inferred from homology"/>
<dbReference type="GO" id="GO:0044183">
    <property type="term" value="F:protein folding chaperone"/>
    <property type="evidence" value="ECO:0007669"/>
    <property type="project" value="InterPro"/>
</dbReference>
<dbReference type="Proteomes" id="UP000631114">
    <property type="component" value="Unassembled WGS sequence"/>
</dbReference>
<dbReference type="SMART" id="SM00883">
    <property type="entry name" value="Cpn10"/>
    <property type="match status" value="1"/>
</dbReference>
<evidence type="ECO:0000313" key="3">
    <source>
        <dbReference type="EMBL" id="KAF9609468.1"/>
    </source>
</evidence>
<dbReference type="InterPro" id="IPR020818">
    <property type="entry name" value="Chaperonin_GroES"/>
</dbReference>
<evidence type="ECO:0000256" key="1">
    <source>
        <dbReference type="ARBA" id="ARBA00006975"/>
    </source>
</evidence>
<dbReference type="SUPFAM" id="SSF50129">
    <property type="entry name" value="GroES-like"/>
    <property type="match status" value="1"/>
</dbReference>
<dbReference type="Gene3D" id="2.30.33.40">
    <property type="entry name" value="GroES chaperonin"/>
    <property type="match status" value="1"/>
</dbReference>
<dbReference type="GO" id="GO:0005524">
    <property type="term" value="F:ATP binding"/>
    <property type="evidence" value="ECO:0007669"/>
    <property type="project" value="InterPro"/>
</dbReference>
<dbReference type="GO" id="GO:0051087">
    <property type="term" value="F:protein-folding chaperone binding"/>
    <property type="evidence" value="ECO:0007669"/>
    <property type="project" value="TreeGrafter"/>
</dbReference>
<evidence type="ECO:0000313" key="4">
    <source>
        <dbReference type="Proteomes" id="UP000631114"/>
    </source>
</evidence>
<reference evidence="3 4" key="1">
    <citation type="submission" date="2020-10" db="EMBL/GenBank/DDBJ databases">
        <title>The Coptis chinensis genome and diversification of protoberbering-type alkaloids.</title>
        <authorList>
            <person name="Wang B."/>
            <person name="Shu S."/>
            <person name="Song C."/>
            <person name="Liu Y."/>
        </authorList>
    </citation>
    <scope>NUCLEOTIDE SEQUENCE [LARGE SCALE GENOMIC DNA]</scope>
    <source>
        <strain evidence="3">HL-2020</strain>
        <tissue evidence="3">Leaf</tissue>
    </source>
</reference>
<dbReference type="EMBL" id="JADFTS010000004">
    <property type="protein sequence ID" value="KAF9609468.1"/>
    <property type="molecule type" value="Genomic_DNA"/>
</dbReference>
<evidence type="ECO:0000256" key="2">
    <source>
        <dbReference type="ARBA" id="ARBA00023186"/>
    </source>
</evidence>
<name>A0A835I3U1_9MAGN</name>
<comment type="caution">
    <text evidence="3">The sequence shown here is derived from an EMBL/GenBank/DDBJ whole genome shotgun (WGS) entry which is preliminary data.</text>
</comment>
<dbReference type="PANTHER" id="PTHR10772">
    <property type="entry name" value="10 KDA HEAT SHOCK PROTEIN"/>
    <property type="match status" value="1"/>
</dbReference>
<protein>
    <submittedName>
        <fullName evidence="3">Uncharacterized protein</fullName>
    </submittedName>
</protein>
<organism evidence="3 4">
    <name type="scientific">Coptis chinensis</name>
    <dbReference type="NCBI Taxonomy" id="261450"/>
    <lineage>
        <taxon>Eukaryota</taxon>
        <taxon>Viridiplantae</taxon>
        <taxon>Streptophyta</taxon>
        <taxon>Embryophyta</taxon>
        <taxon>Tracheophyta</taxon>
        <taxon>Spermatophyta</taxon>
        <taxon>Magnoliopsida</taxon>
        <taxon>Ranunculales</taxon>
        <taxon>Ranunculaceae</taxon>
        <taxon>Coptidoideae</taxon>
        <taxon>Coptis</taxon>
    </lineage>
</organism>
<dbReference type="GO" id="GO:0051082">
    <property type="term" value="F:unfolded protein binding"/>
    <property type="evidence" value="ECO:0007669"/>
    <property type="project" value="TreeGrafter"/>
</dbReference>
<keyword evidence="2" id="KW-0143">Chaperone</keyword>
<accession>A0A835I3U1</accession>
<dbReference type="Pfam" id="PF00166">
    <property type="entry name" value="Cpn10"/>
    <property type="match status" value="1"/>
</dbReference>
<dbReference type="OrthoDB" id="184876at2759"/>
<dbReference type="InterPro" id="IPR037124">
    <property type="entry name" value="Chaperonin_GroES_sf"/>
</dbReference>
<keyword evidence="4" id="KW-1185">Reference proteome</keyword>
<sequence>MAKRLIPSLNRVLVEKIIPPSKTSSGILLPEKDRKNLNSKSCFRWSGALRGDGNIILLSVKEGDTVLLPDYRGMEVKLGDEYISSEMTTYWEHRMIDMRPCMRFI</sequence>
<dbReference type="InterPro" id="IPR011032">
    <property type="entry name" value="GroES-like_sf"/>
</dbReference>
<dbReference type="CDD" id="cd00320">
    <property type="entry name" value="cpn10"/>
    <property type="match status" value="1"/>
</dbReference>
<dbReference type="AlphaFoldDB" id="A0A835I3U1"/>
<dbReference type="GO" id="GO:0005739">
    <property type="term" value="C:mitochondrion"/>
    <property type="evidence" value="ECO:0007669"/>
    <property type="project" value="TreeGrafter"/>
</dbReference>
<gene>
    <name evidence="3" type="ORF">IFM89_016467</name>
</gene>
<comment type="similarity">
    <text evidence="1">Belongs to the GroES chaperonin family.</text>
</comment>
<dbReference type="GO" id="GO:0046872">
    <property type="term" value="F:metal ion binding"/>
    <property type="evidence" value="ECO:0007669"/>
    <property type="project" value="TreeGrafter"/>
</dbReference>
<dbReference type="PANTHER" id="PTHR10772:SF0">
    <property type="entry name" value="10 KDA HEAT SHOCK PROTEIN, MITOCHONDRIAL"/>
    <property type="match status" value="1"/>
</dbReference>